<dbReference type="InterPro" id="IPR005170">
    <property type="entry name" value="Transptr-assoc_dom"/>
</dbReference>
<dbReference type="PANTHER" id="PTHR22777">
    <property type="entry name" value="HEMOLYSIN-RELATED"/>
    <property type="match status" value="1"/>
</dbReference>
<comment type="similarity">
    <text evidence="2">Belongs to the UPF0053 family.</text>
</comment>
<feature type="transmembrane region" description="Helical" evidence="10">
    <location>
        <begin position="6"/>
        <end position="27"/>
    </location>
</feature>
<dbReference type="GO" id="GO:0050660">
    <property type="term" value="F:flavin adenine dinucleotide binding"/>
    <property type="evidence" value="ECO:0007669"/>
    <property type="project" value="InterPro"/>
</dbReference>
<dbReference type="Gene3D" id="3.10.580.10">
    <property type="entry name" value="CBS-domain"/>
    <property type="match status" value="1"/>
</dbReference>
<dbReference type="KEGG" id="abra:BN85303360"/>
<proteinExistence type="inferred from homology"/>
<feature type="domain" description="CBS" evidence="11">
    <location>
        <begin position="287"/>
        <end position="344"/>
    </location>
</feature>
<name>U4KMH8_9MOLU</name>
<gene>
    <name evidence="13" type="ORF">BN85303360</name>
</gene>
<comment type="subcellular location">
    <subcellularLocation>
        <location evidence="1">Membrane</location>
        <topology evidence="1">Multi-pass membrane protein</topology>
    </subcellularLocation>
</comment>
<dbReference type="PROSITE" id="PS51846">
    <property type="entry name" value="CNNM"/>
    <property type="match status" value="1"/>
</dbReference>
<dbReference type="Pfam" id="PF01595">
    <property type="entry name" value="CNNM"/>
    <property type="match status" value="1"/>
</dbReference>
<dbReference type="SUPFAM" id="SSF54631">
    <property type="entry name" value="CBS-domain pair"/>
    <property type="match status" value="1"/>
</dbReference>
<evidence type="ECO:0000256" key="9">
    <source>
        <dbReference type="PROSITE-ProRule" id="PRU01193"/>
    </source>
</evidence>
<dbReference type="Proteomes" id="UP000032737">
    <property type="component" value="Chromosome"/>
</dbReference>
<dbReference type="InterPro" id="IPR016169">
    <property type="entry name" value="FAD-bd_PCMH_sub2"/>
</dbReference>
<dbReference type="FunFam" id="3.10.580.10:FF:000002">
    <property type="entry name" value="Magnesium/cobalt efflux protein CorC"/>
    <property type="match status" value="1"/>
</dbReference>
<evidence type="ECO:0000259" key="11">
    <source>
        <dbReference type="PROSITE" id="PS51371"/>
    </source>
</evidence>
<organism evidence="13 14">
    <name type="scientific">Acholeplasma brassicae</name>
    <dbReference type="NCBI Taxonomy" id="61635"/>
    <lineage>
        <taxon>Bacteria</taxon>
        <taxon>Bacillati</taxon>
        <taxon>Mycoplasmatota</taxon>
        <taxon>Mollicutes</taxon>
        <taxon>Acholeplasmatales</taxon>
        <taxon>Acholeplasmataceae</taxon>
        <taxon>Acholeplasma</taxon>
    </lineage>
</organism>
<dbReference type="PANTHER" id="PTHR22777:SF17">
    <property type="entry name" value="UPF0053 PROTEIN SLL0260"/>
    <property type="match status" value="1"/>
</dbReference>
<dbReference type="Gene3D" id="3.30.465.10">
    <property type="match status" value="1"/>
</dbReference>
<sequence length="446" mass="50964">MELPLIILLLVVLTFTNAFFAASMTAIEFANKNKLKLLVSEGQKNASDVLKYQNETSDFLPTIQFGIILSGFFSSAVAARYLVDDISKELANVDFIAHSISSALAFVIVTFVLSFFTVVFGVLVPRRIGLKHSEKIAFGTIGVVKFFMVFFKPSVKLLRMTTNLVLRLFKINPNEEIEKVSEEEIISMIESGTEHGTINEEESEMISSIFEFNDITAQEIMTPRTEVYMIDINEFSEDTIDEMINENYSRVPVYNDSPDDIVGIIYIKNVLREARSVGFDQVKLENIMSKPYFIPSRKKINEVFRELQASKNYMAILVDEYGGFQGIVTIEDLIEEIFGDIYDEYDEEETDVRQVEPNKYVINGLISIEELNEELNLDIPIHDDYDTIAGYILSHIGYIPEKEDKIVVKYQNLTFEVIQMDEKRIDEIMLTIDEIANEATEDETEI</sequence>
<dbReference type="AlphaFoldDB" id="U4KMH8"/>
<keyword evidence="6 8" id="KW-0129">CBS domain</keyword>
<dbReference type="RefSeq" id="WP_030004218.1">
    <property type="nucleotide sequence ID" value="NC_022549.1"/>
</dbReference>
<evidence type="ECO:0000256" key="6">
    <source>
        <dbReference type="ARBA" id="ARBA00023122"/>
    </source>
</evidence>
<feature type="transmembrane region" description="Helical" evidence="10">
    <location>
        <begin position="59"/>
        <end position="83"/>
    </location>
</feature>
<dbReference type="SMART" id="SM00116">
    <property type="entry name" value="CBS"/>
    <property type="match status" value="2"/>
</dbReference>
<evidence type="ECO:0000256" key="10">
    <source>
        <dbReference type="SAM" id="Phobius"/>
    </source>
</evidence>
<dbReference type="STRING" id="61635.BN85303360"/>
<feature type="transmembrane region" description="Helical" evidence="10">
    <location>
        <begin position="103"/>
        <end position="124"/>
    </location>
</feature>
<keyword evidence="5 9" id="KW-1133">Transmembrane helix</keyword>
<dbReference type="PROSITE" id="PS51371">
    <property type="entry name" value="CBS"/>
    <property type="match status" value="2"/>
</dbReference>
<dbReference type="SMART" id="SM01091">
    <property type="entry name" value="CorC_HlyC"/>
    <property type="match status" value="1"/>
</dbReference>
<dbReference type="CDD" id="cd04590">
    <property type="entry name" value="CBS_pair_CorC_HlyC_assoc"/>
    <property type="match status" value="1"/>
</dbReference>
<protein>
    <submittedName>
        <fullName evidence="13">CBS/transporter-associated domain protein</fullName>
    </submittedName>
</protein>
<dbReference type="GO" id="GO:0005886">
    <property type="term" value="C:plasma membrane"/>
    <property type="evidence" value="ECO:0007669"/>
    <property type="project" value="TreeGrafter"/>
</dbReference>
<keyword evidence="7 9" id="KW-0472">Membrane</keyword>
<dbReference type="OrthoDB" id="9798188at2"/>
<keyword evidence="4" id="KW-0677">Repeat</keyword>
<evidence type="ECO:0000256" key="5">
    <source>
        <dbReference type="ARBA" id="ARBA00022989"/>
    </source>
</evidence>
<dbReference type="HOGENOM" id="CLU_015237_4_1_14"/>
<evidence type="ECO:0000256" key="3">
    <source>
        <dbReference type="ARBA" id="ARBA00022692"/>
    </source>
</evidence>
<dbReference type="EMBL" id="FO681348">
    <property type="protein sequence ID" value="CCV65357.1"/>
    <property type="molecule type" value="Genomic_DNA"/>
</dbReference>
<reference evidence="13 14" key="1">
    <citation type="journal article" date="2013" name="J. Mol. Microbiol. Biotechnol.">
        <title>Analysis of the Complete Genomes of Acholeplasma brassicae , A. palmae and A. laidlawii and Their Comparison to the Obligate Parasites from ' Candidatus Phytoplasma'.</title>
        <authorList>
            <person name="Kube M."/>
            <person name="Siewert C."/>
            <person name="Migdoll A.M."/>
            <person name="Duduk B."/>
            <person name="Holz S."/>
            <person name="Rabus R."/>
            <person name="Seemuller E."/>
            <person name="Mitrovic J."/>
            <person name="Muller I."/>
            <person name="Buttner C."/>
            <person name="Reinhardt R."/>
        </authorList>
    </citation>
    <scope>NUCLEOTIDE SEQUENCE [LARGE SCALE GENOMIC DNA]</scope>
    <source>
        <strain evidence="14">0502</strain>
    </source>
</reference>
<evidence type="ECO:0000256" key="7">
    <source>
        <dbReference type="ARBA" id="ARBA00023136"/>
    </source>
</evidence>
<dbReference type="InterPro" id="IPR000644">
    <property type="entry name" value="CBS_dom"/>
</dbReference>
<dbReference type="Pfam" id="PF00571">
    <property type="entry name" value="CBS"/>
    <property type="match status" value="2"/>
</dbReference>
<feature type="domain" description="CBS" evidence="11">
    <location>
        <begin position="221"/>
        <end position="281"/>
    </location>
</feature>
<dbReference type="InterPro" id="IPR046342">
    <property type="entry name" value="CBS_dom_sf"/>
</dbReference>
<evidence type="ECO:0000256" key="2">
    <source>
        <dbReference type="ARBA" id="ARBA00006337"/>
    </source>
</evidence>
<feature type="domain" description="CNNM transmembrane" evidence="12">
    <location>
        <begin position="1"/>
        <end position="202"/>
    </location>
</feature>
<dbReference type="InterPro" id="IPR044751">
    <property type="entry name" value="Ion_transp-like_CBS"/>
</dbReference>
<dbReference type="InterPro" id="IPR036318">
    <property type="entry name" value="FAD-bd_PCMH-like_sf"/>
</dbReference>
<dbReference type="Pfam" id="PF03471">
    <property type="entry name" value="CorC_HlyC"/>
    <property type="match status" value="1"/>
</dbReference>
<evidence type="ECO:0000313" key="14">
    <source>
        <dbReference type="Proteomes" id="UP000032737"/>
    </source>
</evidence>
<evidence type="ECO:0000313" key="13">
    <source>
        <dbReference type="EMBL" id="CCV65357.1"/>
    </source>
</evidence>
<evidence type="ECO:0000259" key="12">
    <source>
        <dbReference type="PROSITE" id="PS51846"/>
    </source>
</evidence>
<feature type="transmembrane region" description="Helical" evidence="10">
    <location>
        <begin position="136"/>
        <end position="155"/>
    </location>
</feature>
<keyword evidence="3 9" id="KW-0812">Transmembrane</keyword>
<evidence type="ECO:0000256" key="4">
    <source>
        <dbReference type="ARBA" id="ARBA00022737"/>
    </source>
</evidence>
<evidence type="ECO:0000256" key="8">
    <source>
        <dbReference type="PROSITE-ProRule" id="PRU00703"/>
    </source>
</evidence>
<evidence type="ECO:0000256" key="1">
    <source>
        <dbReference type="ARBA" id="ARBA00004141"/>
    </source>
</evidence>
<dbReference type="SUPFAM" id="SSF56176">
    <property type="entry name" value="FAD-binding/transporter-associated domain-like"/>
    <property type="match status" value="1"/>
</dbReference>
<keyword evidence="14" id="KW-1185">Reference proteome</keyword>
<accession>U4KMH8</accession>
<dbReference type="InterPro" id="IPR002550">
    <property type="entry name" value="CNNM"/>
</dbReference>